<dbReference type="OrthoDB" id="9815800at2"/>
<evidence type="ECO:0000313" key="3">
    <source>
        <dbReference type="Proteomes" id="UP000007374"/>
    </source>
</evidence>
<evidence type="ECO:0000256" key="1">
    <source>
        <dbReference type="SAM" id="MobiDB-lite"/>
    </source>
</evidence>
<keyword evidence="3" id="KW-1185">Reference proteome</keyword>
<proteinExistence type="predicted"/>
<evidence type="ECO:0000313" key="2">
    <source>
        <dbReference type="EMBL" id="EKF42315.1"/>
    </source>
</evidence>
<dbReference type="NCBIfam" id="TIGR04360">
    <property type="entry name" value="other_trbK"/>
    <property type="match status" value="1"/>
</dbReference>
<comment type="caution">
    <text evidence="2">The sequence shown here is derived from an EMBL/GenBank/DDBJ whole genome shotgun (WGS) entry which is preliminary data.</text>
</comment>
<sequence>MDLKIAARMIAVLAVGAGLTATLMAVGRPRGAEEAPVFRSADPGGDPDGVDGRAELRHCRDLGTNALNDTGCRKAWMESRRRFLQVSPTTHPSAPASGAEVTVAP</sequence>
<organism evidence="2 3">
    <name type="scientific">Nitratireductor indicus C115</name>
    <dbReference type="NCBI Taxonomy" id="1231190"/>
    <lineage>
        <taxon>Bacteria</taxon>
        <taxon>Pseudomonadati</taxon>
        <taxon>Pseudomonadota</taxon>
        <taxon>Alphaproteobacteria</taxon>
        <taxon>Hyphomicrobiales</taxon>
        <taxon>Phyllobacteriaceae</taxon>
        <taxon>Nitratireductor</taxon>
    </lineage>
</organism>
<dbReference type="Pfam" id="PF20084">
    <property type="entry name" value="TrbK"/>
    <property type="match status" value="1"/>
</dbReference>
<accession>K2NSK1</accession>
<dbReference type="STRING" id="721133.SAMN05216176_10754"/>
<reference evidence="2 3" key="1">
    <citation type="journal article" date="2012" name="J. Bacteriol.">
        <title>Genome Sequence of Nitratireductor indicus Type Strain C115.</title>
        <authorList>
            <person name="Lai Q."/>
            <person name="Li G."/>
            <person name="Yu Z."/>
            <person name="Shao Z."/>
        </authorList>
    </citation>
    <scope>NUCLEOTIDE SEQUENCE [LARGE SCALE GENOMIC DNA]</scope>
    <source>
        <strain evidence="2 3">C115</strain>
    </source>
</reference>
<dbReference type="Proteomes" id="UP000007374">
    <property type="component" value="Unassembled WGS sequence"/>
</dbReference>
<gene>
    <name evidence="2" type="ORF">NA8A_12220</name>
</gene>
<name>K2NSK1_9HYPH</name>
<dbReference type="AlphaFoldDB" id="K2NSK1"/>
<dbReference type="EMBL" id="AMSI01000007">
    <property type="protein sequence ID" value="EKF42315.1"/>
    <property type="molecule type" value="Genomic_DNA"/>
</dbReference>
<dbReference type="RefSeq" id="WP_009450613.1">
    <property type="nucleotide sequence ID" value="NZ_AMSI01000007.1"/>
</dbReference>
<feature type="region of interest" description="Disordered" evidence="1">
    <location>
        <begin position="85"/>
        <end position="105"/>
    </location>
</feature>
<dbReference type="eggNOG" id="ENOG5032JKR">
    <property type="taxonomic scope" value="Bacteria"/>
</dbReference>
<feature type="region of interest" description="Disordered" evidence="1">
    <location>
        <begin position="30"/>
        <end position="51"/>
    </location>
</feature>
<dbReference type="PATRIC" id="fig|1231190.3.peg.2543"/>
<dbReference type="InterPro" id="IPR027587">
    <property type="entry name" value="TrbK"/>
</dbReference>
<protein>
    <recommendedName>
        <fullName evidence="4">Conjugal transfer protein TrbK</fullName>
    </recommendedName>
</protein>
<evidence type="ECO:0008006" key="4">
    <source>
        <dbReference type="Google" id="ProtNLM"/>
    </source>
</evidence>